<dbReference type="PANTHER" id="PTHR33653:SF1">
    <property type="entry name" value="RIBONUCLEASE VAPC2"/>
    <property type="match status" value="1"/>
</dbReference>
<sequence length="132" mass="14182">MRHLLDTNILSDLVRNPQGRIASRIVEVGENAVCTSVIVAAELRFGAAKKGSERLTAQLEAVLSALEILPFEAPADRAYGELRARLEAAGTPIGGNDMLIAAHAISSGHIVVTDNEREFGRVAGLQVLNWLR</sequence>
<dbReference type="EMBL" id="JAGSGD010000001">
    <property type="protein sequence ID" value="MBR7618968.1"/>
    <property type="molecule type" value="Genomic_DNA"/>
</dbReference>
<dbReference type="InterPro" id="IPR022907">
    <property type="entry name" value="VapC_family"/>
</dbReference>
<reference evidence="10" key="1">
    <citation type="submission" date="2021-04" db="EMBL/GenBank/DDBJ databases">
        <title>Draft genome assembly of strain Phenylobacterium sp. 20VBR1 using MiniION and Illumina platforms.</title>
        <authorList>
            <person name="Thomas F.A."/>
            <person name="Krishnan K.P."/>
            <person name="Sinha R.K."/>
        </authorList>
    </citation>
    <scope>NUCLEOTIDE SEQUENCE</scope>
    <source>
        <strain evidence="10">20VBR1</strain>
    </source>
</reference>
<evidence type="ECO:0000256" key="6">
    <source>
        <dbReference type="ARBA" id="ARBA00022842"/>
    </source>
</evidence>
<dbReference type="GO" id="GO:0004540">
    <property type="term" value="F:RNA nuclease activity"/>
    <property type="evidence" value="ECO:0007669"/>
    <property type="project" value="InterPro"/>
</dbReference>
<feature type="binding site" evidence="8">
    <location>
        <position position="97"/>
    </location>
    <ligand>
        <name>Mg(2+)</name>
        <dbReference type="ChEBI" id="CHEBI:18420"/>
    </ligand>
</feature>
<name>A0A941D2A5_9CAUL</name>
<comment type="cofactor">
    <cofactor evidence="1 8">
        <name>Mg(2+)</name>
        <dbReference type="ChEBI" id="CHEBI:18420"/>
    </cofactor>
</comment>
<evidence type="ECO:0000256" key="7">
    <source>
        <dbReference type="ARBA" id="ARBA00038093"/>
    </source>
</evidence>
<dbReference type="HAMAP" id="MF_00265">
    <property type="entry name" value="VapC_Nob1"/>
    <property type="match status" value="1"/>
</dbReference>
<accession>A0A941D2A5</accession>
<dbReference type="Gene3D" id="3.40.50.1010">
    <property type="entry name" value="5'-nuclease"/>
    <property type="match status" value="1"/>
</dbReference>
<dbReference type="PANTHER" id="PTHR33653">
    <property type="entry name" value="RIBONUCLEASE VAPC2"/>
    <property type="match status" value="1"/>
</dbReference>
<dbReference type="EC" id="3.1.-.-" evidence="8"/>
<keyword evidence="2 8" id="KW-1277">Toxin-antitoxin system</keyword>
<evidence type="ECO:0000256" key="3">
    <source>
        <dbReference type="ARBA" id="ARBA00022722"/>
    </source>
</evidence>
<comment type="caution">
    <text evidence="10">The sequence shown here is derived from an EMBL/GenBank/DDBJ whole genome shotgun (WGS) entry which is preliminary data.</text>
</comment>
<dbReference type="Pfam" id="PF01850">
    <property type="entry name" value="PIN"/>
    <property type="match status" value="1"/>
</dbReference>
<keyword evidence="6 8" id="KW-0460">Magnesium</keyword>
<proteinExistence type="inferred from homology"/>
<evidence type="ECO:0000313" key="10">
    <source>
        <dbReference type="EMBL" id="MBR7618968.1"/>
    </source>
</evidence>
<dbReference type="Proteomes" id="UP000622580">
    <property type="component" value="Unassembled WGS sequence"/>
</dbReference>
<feature type="binding site" evidence="8">
    <location>
        <position position="6"/>
    </location>
    <ligand>
        <name>Mg(2+)</name>
        <dbReference type="ChEBI" id="CHEBI:18420"/>
    </ligand>
</feature>
<evidence type="ECO:0000256" key="4">
    <source>
        <dbReference type="ARBA" id="ARBA00022723"/>
    </source>
</evidence>
<gene>
    <name evidence="8" type="primary">vapC</name>
    <name evidence="10" type="ORF">JKL49_06160</name>
</gene>
<feature type="domain" description="PIN" evidence="9">
    <location>
        <begin position="4"/>
        <end position="124"/>
    </location>
</feature>
<evidence type="ECO:0000256" key="1">
    <source>
        <dbReference type="ARBA" id="ARBA00001946"/>
    </source>
</evidence>
<evidence type="ECO:0000256" key="5">
    <source>
        <dbReference type="ARBA" id="ARBA00022801"/>
    </source>
</evidence>
<dbReference type="AlphaFoldDB" id="A0A941D2A5"/>
<comment type="similarity">
    <text evidence="7 8">Belongs to the PINc/VapC protein family.</text>
</comment>
<organism evidence="10 11">
    <name type="scientific">Phenylobacterium glaciei</name>
    <dbReference type="NCBI Taxonomy" id="2803784"/>
    <lineage>
        <taxon>Bacteria</taxon>
        <taxon>Pseudomonadati</taxon>
        <taxon>Pseudomonadota</taxon>
        <taxon>Alphaproteobacteria</taxon>
        <taxon>Caulobacterales</taxon>
        <taxon>Caulobacteraceae</taxon>
        <taxon>Phenylobacterium</taxon>
    </lineage>
</organism>
<dbReference type="GO" id="GO:0016787">
    <property type="term" value="F:hydrolase activity"/>
    <property type="evidence" value="ECO:0007669"/>
    <property type="project" value="UniProtKB-KW"/>
</dbReference>
<dbReference type="GO" id="GO:0000287">
    <property type="term" value="F:magnesium ion binding"/>
    <property type="evidence" value="ECO:0007669"/>
    <property type="project" value="UniProtKB-UniRule"/>
</dbReference>
<evidence type="ECO:0000256" key="2">
    <source>
        <dbReference type="ARBA" id="ARBA00022649"/>
    </source>
</evidence>
<evidence type="ECO:0000259" key="9">
    <source>
        <dbReference type="Pfam" id="PF01850"/>
    </source>
</evidence>
<protein>
    <recommendedName>
        <fullName evidence="8">Ribonuclease VapC</fullName>
        <shortName evidence="8">RNase VapC</shortName>
        <ecNumber evidence="8">3.1.-.-</ecNumber>
    </recommendedName>
    <alternativeName>
        <fullName evidence="8">Toxin VapC</fullName>
    </alternativeName>
</protein>
<dbReference type="InterPro" id="IPR029060">
    <property type="entry name" value="PIN-like_dom_sf"/>
</dbReference>
<evidence type="ECO:0000313" key="11">
    <source>
        <dbReference type="Proteomes" id="UP000622580"/>
    </source>
</evidence>
<keyword evidence="5 8" id="KW-0378">Hydrolase</keyword>
<dbReference type="CDD" id="cd18748">
    <property type="entry name" value="PIN_VapC4-5_FitB-like"/>
    <property type="match status" value="1"/>
</dbReference>
<keyword evidence="3 8" id="KW-0540">Nuclease</keyword>
<comment type="function">
    <text evidence="8">Toxic component of a toxin-antitoxin (TA) system. An RNase.</text>
</comment>
<keyword evidence="11" id="KW-1185">Reference proteome</keyword>
<dbReference type="RefSeq" id="WP_215339030.1">
    <property type="nucleotide sequence ID" value="NZ_JAGSGD010000001.1"/>
</dbReference>
<keyword evidence="4 8" id="KW-0479">Metal-binding</keyword>
<evidence type="ECO:0000256" key="8">
    <source>
        <dbReference type="HAMAP-Rule" id="MF_00265"/>
    </source>
</evidence>
<dbReference type="GO" id="GO:0090729">
    <property type="term" value="F:toxin activity"/>
    <property type="evidence" value="ECO:0007669"/>
    <property type="project" value="UniProtKB-KW"/>
</dbReference>
<keyword evidence="8" id="KW-0800">Toxin</keyword>
<dbReference type="SUPFAM" id="SSF88723">
    <property type="entry name" value="PIN domain-like"/>
    <property type="match status" value="1"/>
</dbReference>
<dbReference type="InterPro" id="IPR002716">
    <property type="entry name" value="PIN_dom"/>
</dbReference>
<dbReference type="InterPro" id="IPR050556">
    <property type="entry name" value="Type_II_TA_system_RNase"/>
</dbReference>